<name>A0ABM1ECH6_PRICU</name>
<evidence type="ECO:0000259" key="4">
    <source>
        <dbReference type="Pfam" id="PF04821"/>
    </source>
</evidence>
<dbReference type="InterPro" id="IPR044998">
    <property type="entry name" value="Timeless"/>
</dbReference>
<feature type="non-terminal residue" evidence="6">
    <location>
        <position position="158"/>
    </location>
</feature>
<dbReference type="GeneID" id="106810928"/>
<proteinExistence type="predicted"/>
<feature type="domain" description="Timeless N-terminal" evidence="4">
    <location>
        <begin position="2"/>
        <end position="157"/>
    </location>
</feature>
<evidence type="ECO:0000256" key="3">
    <source>
        <dbReference type="ARBA" id="ARBA00023306"/>
    </source>
</evidence>
<evidence type="ECO:0000313" key="6">
    <source>
        <dbReference type="RefSeq" id="XP_014669897.1"/>
    </source>
</evidence>
<reference evidence="6" key="1">
    <citation type="submission" date="2025-08" db="UniProtKB">
        <authorList>
            <consortium name="RefSeq"/>
        </authorList>
    </citation>
    <scope>IDENTIFICATION</scope>
</reference>
<dbReference type="Pfam" id="PF04821">
    <property type="entry name" value="TIMELESS"/>
    <property type="match status" value="1"/>
</dbReference>
<dbReference type="PANTHER" id="PTHR22940">
    <property type="entry name" value="TIMEOUT/TIMELESS-2"/>
    <property type="match status" value="1"/>
</dbReference>
<keyword evidence="2" id="KW-0539">Nucleus</keyword>
<dbReference type="InterPro" id="IPR006906">
    <property type="entry name" value="Timeless_N"/>
</dbReference>
<organism evidence="5 6">
    <name type="scientific">Priapulus caudatus</name>
    <name type="common">Priapulid worm</name>
    <dbReference type="NCBI Taxonomy" id="37621"/>
    <lineage>
        <taxon>Eukaryota</taxon>
        <taxon>Metazoa</taxon>
        <taxon>Ecdysozoa</taxon>
        <taxon>Scalidophora</taxon>
        <taxon>Priapulida</taxon>
        <taxon>Priapulimorpha</taxon>
        <taxon>Priapulimorphida</taxon>
        <taxon>Priapulidae</taxon>
        <taxon>Priapulus</taxon>
    </lineage>
</organism>
<comment type="subcellular location">
    <subcellularLocation>
        <location evidence="1">Nucleus</location>
    </subcellularLocation>
</comment>
<protein>
    <submittedName>
        <fullName evidence="6">Protein timeless homolog</fullName>
    </submittedName>
</protein>
<dbReference type="Proteomes" id="UP000695022">
    <property type="component" value="Unplaced"/>
</dbReference>
<evidence type="ECO:0000256" key="2">
    <source>
        <dbReference type="ARBA" id="ARBA00023242"/>
    </source>
</evidence>
<sequence length="158" mass="18102">MATLRLIVNLTQPAFLCFNASIPEDKTTRKFYLEVIAQLQCYKEAFADTGILGVLSEKLASLLEKTWEDRQEDDRLVIERILILIRNILHVPVNPEDEQRTDDDASIHDQILWAMHASGLEDLLLYIGGSDDEHQFALHALEVISLMFREQKPEALAR</sequence>
<accession>A0ABM1ECH6</accession>
<dbReference type="RefSeq" id="XP_014669897.1">
    <property type="nucleotide sequence ID" value="XM_014814411.1"/>
</dbReference>
<keyword evidence="5" id="KW-1185">Reference proteome</keyword>
<evidence type="ECO:0000256" key="1">
    <source>
        <dbReference type="ARBA" id="ARBA00004123"/>
    </source>
</evidence>
<gene>
    <name evidence="6" type="primary">LOC106810928</name>
</gene>
<evidence type="ECO:0000313" key="5">
    <source>
        <dbReference type="Proteomes" id="UP000695022"/>
    </source>
</evidence>
<keyword evidence="3" id="KW-0131">Cell cycle</keyword>
<dbReference type="PANTHER" id="PTHR22940:SF4">
    <property type="entry name" value="PROTEIN TIMELESS HOMOLOG"/>
    <property type="match status" value="1"/>
</dbReference>